<dbReference type="AlphaFoldDB" id="A0A7J7IQN0"/>
<dbReference type="Proteomes" id="UP000530660">
    <property type="component" value="Unassembled WGS sequence"/>
</dbReference>
<feature type="coiled-coil region" evidence="1">
    <location>
        <begin position="199"/>
        <end position="243"/>
    </location>
</feature>
<keyword evidence="2" id="KW-0732">Signal</keyword>
<proteinExistence type="predicted"/>
<feature type="signal peptide" evidence="2">
    <location>
        <begin position="1"/>
        <end position="26"/>
    </location>
</feature>
<organism evidence="3 4">
    <name type="scientific">Cyanidiococcus yangmingshanensis</name>
    <dbReference type="NCBI Taxonomy" id="2690220"/>
    <lineage>
        <taxon>Eukaryota</taxon>
        <taxon>Rhodophyta</taxon>
        <taxon>Bangiophyceae</taxon>
        <taxon>Cyanidiales</taxon>
        <taxon>Cyanidiaceae</taxon>
        <taxon>Cyanidiococcus</taxon>
    </lineage>
</organism>
<protein>
    <submittedName>
        <fullName evidence="3">Uncharacterized protein</fullName>
    </submittedName>
</protein>
<evidence type="ECO:0000256" key="1">
    <source>
        <dbReference type="SAM" id="Coils"/>
    </source>
</evidence>
<sequence length="465" mass="53859">MYLILRVHIVWPLVSILWSWWDINHCAVLSRPRPRVCLTRARRRLYTVCSFPLSKSMLLSSYWLELGAAEAHLLTQVVLSQRGGSFTERASERYLRVVMDTGHWRGGFVSTELASTPHCGLRAGFVAVPSVVGVAVAAFPSRSLIESAISLQRFREQELTRWHADREKLTQEIQLLGQTVQRTLELADAARSTGPETGRDALRAENEMLKRKLLDLQDRCHRLEEEEASAKEAERKLQHELLEIVQTASSREKALQQRHEELRSVAEENRHRFEAMREQVRHFEDIAAQVQKKLDHVKQAEQSWRQEAESRADALASQKELYETEVCSLKQAGAQWQRGLKCVTRAVFTFSRSWDEQCARLESKTYEQCRASEQRLSRVLQLCTESSQRLAWLRARGQNQAKLHVENLRARVRELEVHESAMKQRIQETEERSSHLERELERVEVTNAQLVRDLADVRRAWDVAT</sequence>
<feature type="coiled-coil region" evidence="1">
    <location>
        <begin position="398"/>
        <end position="460"/>
    </location>
</feature>
<dbReference type="OrthoDB" id="10561034at2759"/>
<gene>
    <name evidence="3" type="ORF">F1559_003443</name>
</gene>
<evidence type="ECO:0000256" key="2">
    <source>
        <dbReference type="SAM" id="SignalP"/>
    </source>
</evidence>
<dbReference type="EMBL" id="VWRR01000002">
    <property type="protein sequence ID" value="KAF6004874.1"/>
    <property type="molecule type" value="Genomic_DNA"/>
</dbReference>
<evidence type="ECO:0000313" key="4">
    <source>
        <dbReference type="Proteomes" id="UP000530660"/>
    </source>
</evidence>
<reference evidence="3 4" key="1">
    <citation type="journal article" date="2020" name="J. Phycol.">
        <title>Comparative genome analysis reveals Cyanidiococcus gen. nov., a new extremophilic red algal genus sister to Cyanidioschyzon (Cyanidioschyzonaceae, Rhodophyta).</title>
        <authorList>
            <person name="Liu S.-L."/>
            <person name="Chiang Y.-R."/>
            <person name="Yoon H.S."/>
            <person name="Fu H.-Y."/>
        </authorList>
    </citation>
    <scope>NUCLEOTIDE SEQUENCE [LARGE SCALE GENOMIC DNA]</scope>
    <source>
        <strain evidence="3 4">THAL066</strain>
    </source>
</reference>
<keyword evidence="4" id="KW-1185">Reference proteome</keyword>
<feature type="chain" id="PRO_5029620653" evidence="2">
    <location>
        <begin position="27"/>
        <end position="465"/>
    </location>
</feature>
<accession>A0A7J7IQN0</accession>
<evidence type="ECO:0000313" key="3">
    <source>
        <dbReference type="EMBL" id="KAF6004874.1"/>
    </source>
</evidence>
<name>A0A7J7IQN0_9RHOD</name>
<keyword evidence="1" id="KW-0175">Coiled coil</keyword>
<comment type="caution">
    <text evidence="3">The sequence shown here is derived from an EMBL/GenBank/DDBJ whole genome shotgun (WGS) entry which is preliminary data.</text>
</comment>